<dbReference type="Proteomes" id="UP000526501">
    <property type="component" value="Unassembled WGS sequence"/>
</dbReference>
<accession>A0A7X1EA35</accession>
<dbReference type="EMBL" id="JACHVC010000013">
    <property type="protein sequence ID" value="MBC2607848.1"/>
    <property type="molecule type" value="Genomic_DNA"/>
</dbReference>
<feature type="domain" description="Cytochrome c" evidence="5">
    <location>
        <begin position="29"/>
        <end position="131"/>
    </location>
</feature>
<reference evidence="6 7" key="1">
    <citation type="submission" date="2020-07" db="EMBL/GenBank/DDBJ databases">
        <authorList>
            <person name="Feng X."/>
        </authorList>
    </citation>
    <scope>NUCLEOTIDE SEQUENCE [LARGE SCALE GENOMIC DNA]</scope>
    <source>
        <strain evidence="6 7">JCM23202</strain>
    </source>
</reference>
<evidence type="ECO:0000256" key="2">
    <source>
        <dbReference type="ARBA" id="ARBA00022723"/>
    </source>
</evidence>
<evidence type="ECO:0000313" key="7">
    <source>
        <dbReference type="Proteomes" id="UP000526501"/>
    </source>
</evidence>
<proteinExistence type="predicted"/>
<dbReference type="PROSITE" id="PS51007">
    <property type="entry name" value="CYTC"/>
    <property type="match status" value="1"/>
</dbReference>
<keyword evidence="1 4" id="KW-0349">Heme</keyword>
<dbReference type="GO" id="GO:0046872">
    <property type="term" value="F:metal ion binding"/>
    <property type="evidence" value="ECO:0007669"/>
    <property type="project" value="UniProtKB-KW"/>
</dbReference>
<organism evidence="6 7">
    <name type="scientific">Pelagicoccus albus</name>
    <dbReference type="NCBI Taxonomy" id="415222"/>
    <lineage>
        <taxon>Bacteria</taxon>
        <taxon>Pseudomonadati</taxon>
        <taxon>Verrucomicrobiota</taxon>
        <taxon>Opitutia</taxon>
        <taxon>Puniceicoccales</taxon>
        <taxon>Pelagicoccaceae</taxon>
        <taxon>Pelagicoccus</taxon>
    </lineage>
</organism>
<protein>
    <recommendedName>
        <fullName evidence="5">Cytochrome c domain-containing protein</fullName>
    </recommendedName>
</protein>
<evidence type="ECO:0000259" key="5">
    <source>
        <dbReference type="PROSITE" id="PS51007"/>
    </source>
</evidence>
<dbReference type="GO" id="GO:0009055">
    <property type="term" value="F:electron transfer activity"/>
    <property type="evidence" value="ECO:0007669"/>
    <property type="project" value="InterPro"/>
</dbReference>
<dbReference type="InterPro" id="IPR009056">
    <property type="entry name" value="Cyt_c-like_dom"/>
</dbReference>
<keyword evidence="3 4" id="KW-0408">Iron</keyword>
<dbReference type="RefSeq" id="WP_185661712.1">
    <property type="nucleotide sequence ID" value="NZ_CAWPOO010000013.1"/>
</dbReference>
<keyword evidence="7" id="KW-1185">Reference proteome</keyword>
<dbReference type="AlphaFoldDB" id="A0A7X1EA35"/>
<dbReference type="GO" id="GO:0020037">
    <property type="term" value="F:heme binding"/>
    <property type="evidence" value="ECO:0007669"/>
    <property type="project" value="InterPro"/>
</dbReference>
<evidence type="ECO:0000256" key="1">
    <source>
        <dbReference type="ARBA" id="ARBA00022617"/>
    </source>
</evidence>
<keyword evidence="2 4" id="KW-0479">Metal-binding</keyword>
<dbReference type="InterPro" id="IPR036909">
    <property type="entry name" value="Cyt_c-like_dom_sf"/>
</dbReference>
<evidence type="ECO:0000313" key="6">
    <source>
        <dbReference type="EMBL" id="MBC2607848.1"/>
    </source>
</evidence>
<evidence type="ECO:0000256" key="3">
    <source>
        <dbReference type="ARBA" id="ARBA00023004"/>
    </source>
</evidence>
<sequence length="145" mass="16152">MISKKIVLTLLSTAASVTPLSRVLSQQSDSTTRGAETLQNLCIACHQTQPSHELQEKGLAPPLWGVRDHYLEKYPDRETFVEAIVAYLPKPEADKSLMKGAIKRFGIMPPLPLPEDALKDAANAMYDAEGFQEPTWWAEHVKAKH</sequence>
<dbReference type="SUPFAM" id="SSF46626">
    <property type="entry name" value="Cytochrome c"/>
    <property type="match status" value="1"/>
</dbReference>
<evidence type="ECO:0000256" key="4">
    <source>
        <dbReference type="PROSITE-ProRule" id="PRU00433"/>
    </source>
</evidence>
<name>A0A7X1EA35_9BACT</name>
<gene>
    <name evidence="6" type="ORF">H5P27_17475</name>
</gene>
<comment type="caution">
    <text evidence="6">The sequence shown here is derived from an EMBL/GenBank/DDBJ whole genome shotgun (WGS) entry which is preliminary data.</text>
</comment>
<dbReference type="Gene3D" id="1.10.760.10">
    <property type="entry name" value="Cytochrome c-like domain"/>
    <property type="match status" value="1"/>
</dbReference>